<keyword evidence="3 6" id="KW-0456">Lyase</keyword>
<dbReference type="InterPro" id="IPR040442">
    <property type="entry name" value="Pyrv_kinase-like_dom_sf"/>
</dbReference>
<dbReference type="GO" id="GO:0019394">
    <property type="term" value="P:glucarate catabolic process"/>
    <property type="evidence" value="ECO:0007669"/>
    <property type="project" value="InterPro"/>
</dbReference>
<evidence type="ECO:0000259" key="5">
    <source>
        <dbReference type="Pfam" id="PF03328"/>
    </source>
</evidence>
<evidence type="ECO:0000256" key="4">
    <source>
        <dbReference type="ARBA" id="ARBA00045074"/>
    </source>
</evidence>
<feature type="domain" description="HpcH/HpaI aldolase/citrate lyase" evidence="5">
    <location>
        <begin position="22"/>
        <end position="245"/>
    </location>
</feature>
<evidence type="ECO:0000313" key="7">
    <source>
        <dbReference type="Proteomes" id="UP000503096"/>
    </source>
</evidence>
<dbReference type="InterPro" id="IPR050251">
    <property type="entry name" value="HpcH-HpaI_aldolase"/>
</dbReference>
<dbReference type="PANTHER" id="PTHR30502:SF4">
    <property type="entry name" value="5-KETO-4-DEOXY-D-GLUCARATE ALDOLASE"/>
    <property type="match status" value="1"/>
</dbReference>
<keyword evidence="1" id="KW-0479">Metal-binding</keyword>
<protein>
    <submittedName>
        <fullName evidence="6">5-keto-4-deoxy-D-glucarate aldolase</fullName>
        <ecNumber evidence="6">4.1.2.20</ecNumber>
    </submittedName>
</protein>
<dbReference type="SUPFAM" id="SSF51621">
    <property type="entry name" value="Phosphoenolpyruvate/pyruvate domain"/>
    <property type="match status" value="1"/>
</dbReference>
<dbReference type="EMBL" id="CP053073">
    <property type="protein sequence ID" value="QJR16664.1"/>
    <property type="molecule type" value="Genomic_DNA"/>
</dbReference>
<dbReference type="FunCoup" id="A0A6M4HDK3">
    <property type="interactions" value="142"/>
</dbReference>
<dbReference type="FunFam" id="3.20.20.60:FF:000004">
    <property type="entry name" value="5-keto-4-deoxy-D-glucarate aldolase"/>
    <property type="match status" value="1"/>
</dbReference>
<dbReference type="KEGG" id="upl:DSM104440_03500"/>
<dbReference type="Gene3D" id="3.20.20.60">
    <property type="entry name" value="Phosphoenolpyruvate-binding domains"/>
    <property type="match status" value="1"/>
</dbReference>
<keyword evidence="7" id="KW-1185">Reference proteome</keyword>
<dbReference type="GO" id="GO:0005737">
    <property type="term" value="C:cytoplasm"/>
    <property type="evidence" value="ECO:0007669"/>
    <property type="project" value="UniProtKB-ARBA"/>
</dbReference>
<dbReference type="Proteomes" id="UP000503096">
    <property type="component" value="Chromosome"/>
</dbReference>
<evidence type="ECO:0000256" key="3">
    <source>
        <dbReference type="ARBA" id="ARBA00023239"/>
    </source>
</evidence>
<dbReference type="Pfam" id="PF03328">
    <property type="entry name" value="HpcH_HpaI"/>
    <property type="match status" value="1"/>
</dbReference>
<organism evidence="6 7">
    <name type="scientific">Usitatibacter palustris</name>
    <dbReference type="NCBI Taxonomy" id="2732487"/>
    <lineage>
        <taxon>Bacteria</taxon>
        <taxon>Pseudomonadati</taxon>
        <taxon>Pseudomonadota</taxon>
        <taxon>Betaproteobacteria</taxon>
        <taxon>Nitrosomonadales</taxon>
        <taxon>Usitatibacteraceae</taxon>
        <taxon>Usitatibacter</taxon>
    </lineage>
</organism>
<dbReference type="GO" id="GO:0046872">
    <property type="term" value="F:metal ion binding"/>
    <property type="evidence" value="ECO:0007669"/>
    <property type="project" value="UniProtKB-KW"/>
</dbReference>
<dbReference type="InParanoid" id="A0A6M4HDK3"/>
<dbReference type="EC" id="4.1.2.20" evidence="6"/>
<accession>A0A6M4HDK3</accession>
<dbReference type="NCBIfam" id="TIGR03239">
    <property type="entry name" value="GarL"/>
    <property type="match status" value="1"/>
</dbReference>
<comment type="catalytic activity">
    <reaction evidence="4">
        <text>D-glyceraldehyde + pyruvate = 2-dehydro-3-deoxy-L-galactonate</text>
        <dbReference type="Rhea" id="RHEA:80055"/>
        <dbReference type="ChEBI" id="CHEBI:15361"/>
        <dbReference type="ChEBI" id="CHEBI:17378"/>
        <dbReference type="ChEBI" id="CHEBI:75545"/>
    </reaction>
</comment>
<dbReference type="InterPro" id="IPR017648">
    <property type="entry name" value="GarL"/>
</dbReference>
<dbReference type="PANTHER" id="PTHR30502">
    <property type="entry name" value="2-KETO-3-DEOXY-L-RHAMNONATE ALDOLASE"/>
    <property type="match status" value="1"/>
</dbReference>
<evidence type="ECO:0000313" key="6">
    <source>
        <dbReference type="EMBL" id="QJR16664.1"/>
    </source>
</evidence>
<reference evidence="6 7" key="1">
    <citation type="submission" date="2020-04" db="EMBL/GenBank/DDBJ databases">
        <title>Usitatibacter rugosus gen. nov., sp. nov. and Usitatibacter palustris sp. nov., novel members of Usitatibacteraceae fam. nov. within the order Nitrosomonadales isolated from soil.</title>
        <authorList>
            <person name="Huber K.J."/>
            <person name="Neumann-Schaal M."/>
            <person name="Geppert A."/>
            <person name="Luckner M."/>
            <person name="Wanner G."/>
            <person name="Overmann J."/>
        </authorList>
    </citation>
    <scope>NUCLEOTIDE SEQUENCE [LARGE SCALE GENOMIC DNA]</scope>
    <source>
        <strain evidence="6 7">Swamp67</strain>
    </source>
</reference>
<sequence>MAAYQGVPNQFRKDLIAGKQLIGCWSHLANPITAEILGLAGYDWILLDGEHSPNDITTFVPQLMALKDSSSAPIVRPPWNDVIWMKRLLDAGFYNFLIPYVESAEQAKQAVASTRYPTAGIRGVALATRQNKYGTIPDFLKQINDCITLLVQIESQGGVANLEKIAAVDGVDGVFVGPADLAASMGHLGNPSHPEVQAVIKDLFTRIKAAGKPAGTLALNEADARRYMEWGASFVAVGSDQGIFRDSVKAVREKFK</sequence>
<dbReference type="InterPro" id="IPR015813">
    <property type="entry name" value="Pyrv/PenolPyrv_kinase-like_dom"/>
</dbReference>
<dbReference type="NCBIfam" id="NF007849">
    <property type="entry name" value="PRK10558.1"/>
    <property type="match status" value="1"/>
</dbReference>
<evidence type="ECO:0000256" key="1">
    <source>
        <dbReference type="ARBA" id="ARBA00022723"/>
    </source>
</evidence>
<evidence type="ECO:0000256" key="2">
    <source>
        <dbReference type="ARBA" id="ARBA00022842"/>
    </source>
</evidence>
<dbReference type="GO" id="GO:0008672">
    <property type="term" value="F:2-dehydro-3-deoxyglucarate aldolase activity"/>
    <property type="evidence" value="ECO:0007669"/>
    <property type="project" value="UniProtKB-EC"/>
</dbReference>
<name>A0A6M4HDK3_9PROT</name>
<dbReference type="AlphaFoldDB" id="A0A6M4HDK3"/>
<gene>
    <name evidence="6" type="primary">garL</name>
    <name evidence="6" type="ORF">DSM104440_03500</name>
</gene>
<keyword evidence="2" id="KW-0460">Magnesium</keyword>
<dbReference type="InterPro" id="IPR005000">
    <property type="entry name" value="Aldolase/citrate-lyase_domain"/>
</dbReference>
<proteinExistence type="predicted"/>
<dbReference type="RefSeq" id="WP_171164968.1">
    <property type="nucleotide sequence ID" value="NZ_CP053073.1"/>
</dbReference>